<evidence type="ECO:0000313" key="1">
    <source>
        <dbReference type="EMBL" id="KAJ0086660.1"/>
    </source>
</evidence>
<sequence>MKIKPYIPDFKLAFKHFCIHVGGRAVLTGKGVTRIAVFLAIGW</sequence>
<proteinExistence type="predicted"/>
<dbReference type="Proteomes" id="UP001164250">
    <property type="component" value="Chromosome 10"/>
</dbReference>
<keyword evidence="2" id="KW-1185">Reference proteome</keyword>
<accession>A0ACC1AJ01</accession>
<organism evidence="1 2">
    <name type="scientific">Pistacia atlantica</name>
    <dbReference type="NCBI Taxonomy" id="434234"/>
    <lineage>
        <taxon>Eukaryota</taxon>
        <taxon>Viridiplantae</taxon>
        <taxon>Streptophyta</taxon>
        <taxon>Embryophyta</taxon>
        <taxon>Tracheophyta</taxon>
        <taxon>Spermatophyta</taxon>
        <taxon>Magnoliopsida</taxon>
        <taxon>eudicotyledons</taxon>
        <taxon>Gunneridae</taxon>
        <taxon>Pentapetalae</taxon>
        <taxon>rosids</taxon>
        <taxon>malvids</taxon>
        <taxon>Sapindales</taxon>
        <taxon>Anacardiaceae</taxon>
        <taxon>Pistacia</taxon>
    </lineage>
</organism>
<dbReference type="EMBL" id="CM047906">
    <property type="protein sequence ID" value="KAJ0086660.1"/>
    <property type="molecule type" value="Genomic_DNA"/>
</dbReference>
<name>A0ACC1AJ01_9ROSI</name>
<evidence type="ECO:0000313" key="2">
    <source>
        <dbReference type="Proteomes" id="UP001164250"/>
    </source>
</evidence>
<comment type="caution">
    <text evidence="1">The sequence shown here is derived from an EMBL/GenBank/DDBJ whole genome shotgun (WGS) entry which is preliminary data.</text>
</comment>
<reference evidence="2" key="1">
    <citation type="journal article" date="2023" name="G3 (Bethesda)">
        <title>Genome assembly and association tests identify interacting loci associated with vigor, precocity, and sex in interspecific pistachio rootstocks.</title>
        <authorList>
            <person name="Palmer W."/>
            <person name="Jacygrad E."/>
            <person name="Sagayaradj S."/>
            <person name="Cavanaugh K."/>
            <person name="Han R."/>
            <person name="Bertier L."/>
            <person name="Beede B."/>
            <person name="Kafkas S."/>
            <person name="Golino D."/>
            <person name="Preece J."/>
            <person name="Michelmore R."/>
        </authorList>
    </citation>
    <scope>NUCLEOTIDE SEQUENCE [LARGE SCALE GENOMIC DNA]</scope>
</reference>
<protein>
    <submittedName>
        <fullName evidence="1">Uncharacterized protein</fullName>
    </submittedName>
</protein>
<gene>
    <name evidence="1" type="ORF">Patl1_08092</name>
</gene>